<reference evidence="8" key="1">
    <citation type="journal article" date="2021" name="Int. J. Syst. Evol. Microbiol.">
        <title>Actinocatenispora comari sp. nov., an endophytic actinomycete isolated from aerial parts of Comarum salesowianum.</title>
        <authorList>
            <person name="Oyunbileg N."/>
            <person name="Iizaka Y."/>
            <person name="Hamada M."/>
            <person name="Davaapurev B.O."/>
            <person name="Fukumoto A."/>
            <person name="Tsetseg B."/>
            <person name="Kato F."/>
            <person name="Tamura T."/>
            <person name="Batkhuu J."/>
            <person name="Anzai Y."/>
        </authorList>
    </citation>
    <scope>NUCLEOTIDE SEQUENCE [LARGE SCALE GENOMIC DNA]</scope>
    <source>
        <strain evidence="8">NUM-2625</strain>
    </source>
</reference>
<dbReference type="CDD" id="cd00995">
    <property type="entry name" value="PBP2_NikA_DppA_OppA_like"/>
    <property type="match status" value="1"/>
</dbReference>
<evidence type="ECO:0000256" key="4">
    <source>
        <dbReference type="ARBA" id="ARBA00022729"/>
    </source>
</evidence>
<keyword evidence="4 5" id="KW-0732">Signal</keyword>
<dbReference type="PANTHER" id="PTHR30290">
    <property type="entry name" value="PERIPLASMIC BINDING COMPONENT OF ABC TRANSPORTER"/>
    <property type="match status" value="1"/>
</dbReference>
<dbReference type="GO" id="GO:1904680">
    <property type="term" value="F:peptide transmembrane transporter activity"/>
    <property type="evidence" value="ECO:0007669"/>
    <property type="project" value="TreeGrafter"/>
</dbReference>
<dbReference type="SUPFAM" id="SSF53850">
    <property type="entry name" value="Periplasmic binding protein-like II"/>
    <property type="match status" value="1"/>
</dbReference>
<dbReference type="PANTHER" id="PTHR30290:SF10">
    <property type="entry name" value="PERIPLASMIC OLIGOPEPTIDE-BINDING PROTEIN-RELATED"/>
    <property type="match status" value="1"/>
</dbReference>
<dbReference type="EMBL" id="BOPO01000006">
    <property type="protein sequence ID" value="GIL25328.1"/>
    <property type="molecule type" value="Genomic_DNA"/>
</dbReference>
<dbReference type="Pfam" id="PF00496">
    <property type="entry name" value="SBP_bac_5"/>
    <property type="match status" value="1"/>
</dbReference>
<gene>
    <name evidence="7" type="ORF">NUM_05830</name>
</gene>
<evidence type="ECO:0000256" key="5">
    <source>
        <dbReference type="SAM" id="SignalP"/>
    </source>
</evidence>
<dbReference type="RefSeq" id="WP_207122960.1">
    <property type="nucleotide sequence ID" value="NZ_BOPO01000006.1"/>
</dbReference>
<keyword evidence="8" id="KW-1185">Reference proteome</keyword>
<comment type="caution">
    <text evidence="7">The sequence shown here is derived from an EMBL/GenBank/DDBJ whole genome shotgun (WGS) entry which is preliminary data.</text>
</comment>
<dbReference type="Proteomes" id="UP000614996">
    <property type="component" value="Unassembled WGS sequence"/>
</dbReference>
<comment type="similarity">
    <text evidence="2">Belongs to the bacterial solute-binding protein 5 family.</text>
</comment>
<evidence type="ECO:0000313" key="7">
    <source>
        <dbReference type="EMBL" id="GIL25328.1"/>
    </source>
</evidence>
<keyword evidence="3" id="KW-0813">Transport</keyword>
<dbReference type="GO" id="GO:0030313">
    <property type="term" value="C:cell envelope"/>
    <property type="evidence" value="ECO:0007669"/>
    <property type="project" value="UniProtKB-SubCell"/>
</dbReference>
<feature type="signal peptide" evidence="5">
    <location>
        <begin position="1"/>
        <end position="29"/>
    </location>
</feature>
<dbReference type="Gene3D" id="3.40.190.10">
    <property type="entry name" value="Periplasmic binding protein-like II"/>
    <property type="match status" value="1"/>
</dbReference>
<dbReference type="InterPro" id="IPR000914">
    <property type="entry name" value="SBP_5_dom"/>
</dbReference>
<dbReference type="InterPro" id="IPR039424">
    <property type="entry name" value="SBP_5"/>
</dbReference>
<dbReference type="Gene3D" id="3.10.105.10">
    <property type="entry name" value="Dipeptide-binding Protein, Domain 3"/>
    <property type="match status" value="1"/>
</dbReference>
<accession>A0A8J4EIX2</accession>
<evidence type="ECO:0000256" key="3">
    <source>
        <dbReference type="ARBA" id="ARBA00022448"/>
    </source>
</evidence>
<evidence type="ECO:0000259" key="6">
    <source>
        <dbReference type="Pfam" id="PF00496"/>
    </source>
</evidence>
<evidence type="ECO:0000256" key="2">
    <source>
        <dbReference type="ARBA" id="ARBA00005695"/>
    </source>
</evidence>
<feature type="domain" description="Solute-binding protein family 5" evidence="6">
    <location>
        <begin position="85"/>
        <end position="408"/>
    </location>
</feature>
<dbReference type="AlphaFoldDB" id="A0A8J4EIX2"/>
<protein>
    <recommendedName>
        <fullName evidence="6">Solute-binding protein family 5 domain-containing protein</fullName>
    </recommendedName>
</protein>
<dbReference type="GO" id="GO:0015833">
    <property type="term" value="P:peptide transport"/>
    <property type="evidence" value="ECO:0007669"/>
    <property type="project" value="TreeGrafter"/>
</dbReference>
<comment type="subcellular location">
    <subcellularLocation>
        <location evidence="1">Cell envelope</location>
    </subcellularLocation>
</comment>
<evidence type="ECO:0000256" key="1">
    <source>
        <dbReference type="ARBA" id="ARBA00004196"/>
    </source>
</evidence>
<dbReference type="InterPro" id="IPR006311">
    <property type="entry name" value="TAT_signal"/>
</dbReference>
<sequence>MTDLPGLSRRSLLVSAGVAGIAAATPGLAGCGASGDPAGGAHGDRLTLGTTQIMQFDPYQTNSALHIHSFYSYLIDYAPGGYRTVPAGAEKWTIGSDFRSVTITLRAAKFHDGRAISAEDVVAGVKRALNPKDGFTLVQPSEFIEKATAVDKRTVRIDFHYAVAEGIVLDWMFSFPLVPADHNSGAALANKPAGSGPFRLVEYDPNRRLRLARNADYWDKGKPRLKEIEFRFFQDDQAMVSALQSGDVDGAMYLEFNDVAQLKDQFTVAQGSGRMDIFFMNGGMPPFDNVRLRQALARAIDREKIIKQVRFGIGDPVYAPIMPGSAGFDKSYLTSHAFDLDAAARLLKKAGGERRATAAVSSDPGASQMMQIIQDDFKKIGFELTLKPMEATAFLNDLFAGKLECCVANQPNTLQSPGLVARGRAMLPSQDNVMMKNRVPQSYIDAVHACNTATNAAAQRDAYARLNKVIVDGAWAVGISTKKSLAGLRRQISGYAVDQRDYLILDNLRTR</sequence>
<organism evidence="7 8">
    <name type="scientific">Actinocatenispora comari</name>
    <dbReference type="NCBI Taxonomy" id="2807577"/>
    <lineage>
        <taxon>Bacteria</taxon>
        <taxon>Bacillati</taxon>
        <taxon>Actinomycetota</taxon>
        <taxon>Actinomycetes</taxon>
        <taxon>Micromonosporales</taxon>
        <taxon>Micromonosporaceae</taxon>
        <taxon>Actinocatenispora</taxon>
    </lineage>
</organism>
<name>A0A8J4EIX2_9ACTN</name>
<evidence type="ECO:0000313" key="8">
    <source>
        <dbReference type="Proteomes" id="UP000614996"/>
    </source>
</evidence>
<dbReference type="PROSITE" id="PS51318">
    <property type="entry name" value="TAT"/>
    <property type="match status" value="1"/>
</dbReference>
<proteinExistence type="inferred from homology"/>
<feature type="chain" id="PRO_5039312783" description="Solute-binding protein family 5 domain-containing protein" evidence="5">
    <location>
        <begin position="30"/>
        <end position="511"/>
    </location>
</feature>